<proteinExistence type="predicted"/>
<keyword evidence="2" id="KW-1185">Reference proteome</keyword>
<evidence type="ECO:0000313" key="2">
    <source>
        <dbReference type="Proteomes" id="UP000187283"/>
    </source>
</evidence>
<reference evidence="1 2" key="1">
    <citation type="submission" date="2017-01" db="EMBL/GenBank/DDBJ databases">
        <authorList>
            <person name="Mah S.A."/>
            <person name="Swanson W.J."/>
            <person name="Moy G.W."/>
            <person name="Vacquier V.D."/>
        </authorList>
    </citation>
    <scope>NUCLEOTIDE SEQUENCE [LARGE SCALE GENOMIC DNA]</scope>
    <source>
        <strain evidence="1 2">GSMNP</strain>
    </source>
</reference>
<dbReference type="Proteomes" id="UP000187283">
    <property type="component" value="Unassembled WGS sequence"/>
</dbReference>
<feature type="non-terminal residue" evidence="1">
    <location>
        <position position="81"/>
    </location>
</feature>
<organism evidence="1 2">
    <name type="scientific">Smittium culicis</name>
    <dbReference type="NCBI Taxonomy" id="133412"/>
    <lineage>
        <taxon>Eukaryota</taxon>
        <taxon>Fungi</taxon>
        <taxon>Fungi incertae sedis</taxon>
        <taxon>Zoopagomycota</taxon>
        <taxon>Kickxellomycotina</taxon>
        <taxon>Harpellomycetes</taxon>
        <taxon>Harpellales</taxon>
        <taxon>Legeriomycetaceae</taxon>
        <taxon>Smittium</taxon>
    </lineage>
</organism>
<comment type="caution">
    <text evidence="1">The sequence shown here is derived from an EMBL/GenBank/DDBJ whole genome shotgun (WGS) entry which is preliminary data.</text>
</comment>
<dbReference type="AlphaFoldDB" id="A0A1R1XT07"/>
<accession>A0A1R1XT07</accession>
<protein>
    <submittedName>
        <fullName evidence="1">Uncharacterized protein</fullName>
    </submittedName>
</protein>
<gene>
    <name evidence="1" type="ORF">AYI70_g5741</name>
</gene>
<sequence>MGDFLQNTNNLLPGSTDTQLLGKLLGGELIYKTVDIPKNVDCPAVKAVLATASFLNAILTTRTITLNELIGAPASWIQSRN</sequence>
<evidence type="ECO:0000313" key="1">
    <source>
        <dbReference type="EMBL" id="OMJ17792.1"/>
    </source>
</evidence>
<name>A0A1R1XT07_9FUNG</name>
<dbReference type="EMBL" id="LSSN01001933">
    <property type="protein sequence ID" value="OMJ17792.1"/>
    <property type="molecule type" value="Genomic_DNA"/>
</dbReference>